<dbReference type="OrthoDB" id="9768851at2"/>
<gene>
    <name evidence="2" type="ORF">F8O01_07060</name>
</gene>
<protein>
    <submittedName>
        <fullName evidence="2">Aldo/keto reductase</fullName>
    </submittedName>
</protein>
<dbReference type="Pfam" id="PF00248">
    <property type="entry name" value="Aldo_ket_red"/>
    <property type="match status" value="1"/>
</dbReference>
<accession>A0A7J5BUI7</accession>
<reference evidence="2 3" key="1">
    <citation type="submission" date="2019-09" db="EMBL/GenBank/DDBJ databases">
        <title>Phylogeny of genus Pseudoclavibacter and closely related genus.</title>
        <authorList>
            <person name="Li Y."/>
        </authorList>
    </citation>
    <scope>NUCLEOTIDE SEQUENCE [LARGE SCALE GENOMIC DNA]</scope>
    <source>
        <strain evidence="2 3">DSM 23821</strain>
    </source>
</reference>
<dbReference type="InterPro" id="IPR020471">
    <property type="entry name" value="AKR"/>
</dbReference>
<dbReference type="RefSeq" id="WP_158040173.1">
    <property type="nucleotide sequence ID" value="NZ_JACCFV010000001.1"/>
</dbReference>
<evidence type="ECO:0000313" key="3">
    <source>
        <dbReference type="Proteomes" id="UP000467240"/>
    </source>
</evidence>
<dbReference type="AlphaFoldDB" id="A0A7J5BUI7"/>
<sequence length="344" mass="36759">MHAHETRTLGRTSIGTTLLSFGGSPIGNFLRPMDHEEARSLVDDAWALGTRTFDTAPLYGHGLSELRLGEALAGRPREEYVVSSKAGRVLMPAAPGSFESGLWAEPAPFQATFDYTRDGVLRSVDQSLERLGIDRIDIVYMHDVDRYTHGETQPSAFRTAVDEGFGALAELRDQGVVGAIGFGVNEADVCAQVVRETDTDCVLLAGRYTLLEQEPLDDLLPLCEERGVGVVLGGVYNSGILATGPTDRSKFNYAPAPPEVRARVARIAEVCARHDVPLPAAALAFAAAHPAVASICIGSRTVAQQRETAALLGTVVPAELWAELREAGLLRDDAPTPESAGASR</sequence>
<dbReference type="GO" id="GO:0016491">
    <property type="term" value="F:oxidoreductase activity"/>
    <property type="evidence" value="ECO:0007669"/>
    <property type="project" value="InterPro"/>
</dbReference>
<dbReference type="GO" id="GO:0005829">
    <property type="term" value="C:cytosol"/>
    <property type="evidence" value="ECO:0007669"/>
    <property type="project" value="TreeGrafter"/>
</dbReference>
<proteinExistence type="predicted"/>
<organism evidence="2 3">
    <name type="scientific">Pseudoclavibacter chungangensis</name>
    <dbReference type="NCBI Taxonomy" id="587635"/>
    <lineage>
        <taxon>Bacteria</taxon>
        <taxon>Bacillati</taxon>
        <taxon>Actinomycetota</taxon>
        <taxon>Actinomycetes</taxon>
        <taxon>Micrococcales</taxon>
        <taxon>Microbacteriaceae</taxon>
        <taxon>Pseudoclavibacter</taxon>
    </lineage>
</organism>
<keyword evidence="3" id="KW-1185">Reference proteome</keyword>
<dbReference type="Gene3D" id="3.20.20.100">
    <property type="entry name" value="NADP-dependent oxidoreductase domain"/>
    <property type="match status" value="1"/>
</dbReference>
<evidence type="ECO:0000313" key="2">
    <source>
        <dbReference type="EMBL" id="KAB1658016.1"/>
    </source>
</evidence>
<dbReference type="InterPro" id="IPR036812">
    <property type="entry name" value="NAD(P)_OxRdtase_dom_sf"/>
</dbReference>
<dbReference type="Proteomes" id="UP000467240">
    <property type="component" value="Unassembled WGS sequence"/>
</dbReference>
<dbReference type="InterPro" id="IPR023210">
    <property type="entry name" value="NADP_OxRdtase_dom"/>
</dbReference>
<feature type="domain" description="NADP-dependent oxidoreductase" evidence="1">
    <location>
        <begin position="19"/>
        <end position="327"/>
    </location>
</feature>
<dbReference type="EMBL" id="WBJZ01000007">
    <property type="protein sequence ID" value="KAB1658016.1"/>
    <property type="molecule type" value="Genomic_DNA"/>
</dbReference>
<dbReference type="PANTHER" id="PTHR42686:SF1">
    <property type="entry name" value="GH17980P-RELATED"/>
    <property type="match status" value="1"/>
</dbReference>
<dbReference type="PANTHER" id="PTHR42686">
    <property type="entry name" value="GH17980P-RELATED"/>
    <property type="match status" value="1"/>
</dbReference>
<name>A0A7J5BUI7_9MICO</name>
<comment type="caution">
    <text evidence="2">The sequence shown here is derived from an EMBL/GenBank/DDBJ whole genome shotgun (WGS) entry which is preliminary data.</text>
</comment>
<dbReference type="SUPFAM" id="SSF51430">
    <property type="entry name" value="NAD(P)-linked oxidoreductase"/>
    <property type="match status" value="1"/>
</dbReference>
<evidence type="ECO:0000259" key="1">
    <source>
        <dbReference type="Pfam" id="PF00248"/>
    </source>
</evidence>